<dbReference type="Pfam" id="PF07811">
    <property type="entry name" value="TadE"/>
    <property type="match status" value="1"/>
</dbReference>
<keyword evidence="1" id="KW-0812">Transmembrane</keyword>
<evidence type="ECO:0000259" key="2">
    <source>
        <dbReference type="Pfam" id="PF07811"/>
    </source>
</evidence>
<dbReference type="EMBL" id="CP076676">
    <property type="protein sequence ID" value="UYO41026.1"/>
    <property type="molecule type" value="Genomic_DNA"/>
</dbReference>
<feature type="transmembrane region" description="Helical" evidence="1">
    <location>
        <begin position="21"/>
        <end position="46"/>
    </location>
</feature>
<dbReference type="InterPro" id="IPR012495">
    <property type="entry name" value="TadE-like_dom"/>
</dbReference>
<proteinExistence type="predicted"/>
<evidence type="ECO:0000256" key="1">
    <source>
        <dbReference type="SAM" id="Phobius"/>
    </source>
</evidence>
<dbReference type="AlphaFoldDB" id="A0AAX3E292"/>
<dbReference type="Proteomes" id="UP001163166">
    <property type="component" value="Chromosome"/>
</dbReference>
<keyword evidence="1" id="KW-1133">Transmembrane helix</keyword>
<feature type="domain" description="TadE-like" evidence="2">
    <location>
        <begin position="17"/>
        <end position="59"/>
    </location>
</feature>
<accession>A0AAX3E292</accession>
<organism evidence="3 4">
    <name type="scientific">Rhodopseudomonas palustris</name>
    <dbReference type="NCBI Taxonomy" id="1076"/>
    <lineage>
        <taxon>Bacteria</taxon>
        <taxon>Pseudomonadati</taxon>
        <taxon>Pseudomonadota</taxon>
        <taxon>Alphaproteobacteria</taxon>
        <taxon>Hyphomicrobiales</taxon>
        <taxon>Nitrobacteraceae</taxon>
        <taxon>Rhodopseudomonas</taxon>
    </lineage>
</organism>
<sequence length="168" mass="18057">MTAGRTRARLWVHDRSGSAAIEFAMIAPIFVGLLVAIFEIGLVFFAGQTLETGAADAARLVMTGQAQKMTVDQFKAALCPKISMLFDCNQISVDIRAFDITPTIPPAIVAGKLTTDLSFQTGSAGQIVVVRVFYQWPLLVTGLGFDASNLAGNKRLLTATASFRNEPF</sequence>
<dbReference type="RefSeq" id="WP_264075872.1">
    <property type="nucleotide sequence ID" value="NZ_CP076676.1"/>
</dbReference>
<gene>
    <name evidence="3" type="ORF">KQX62_06910</name>
</gene>
<protein>
    <submittedName>
        <fullName evidence="3">Pilus assembly protein</fullName>
    </submittedName>
</protein>
<keyword evidence="1" id="KW-0472">Membrane</keyword>
<reference evidence="3" key="1">
    <citation type="journal article" date="2022" name="Biol. Control">
        <title>In silico genomic analysis of Rhodopseudomonas palustris strains revealed potential biocontrol agents and crop yield enhancers.</title>
        <authorList>
            <person name="Surachat K."/>
            <person name="Kantachote D."/>
            <person name="Deachamag P."/>
            <person name="Wonglapsuwan M."/>
        </authorList>
    </citation>
    <scope>NUCLEOTIDE SEQUENCE</scope>
    <source>
        <strain evidence="3">TLS06</strain>
    </source>
</reference>
<name>A0AAX3E292_RHOPL</name>
<evidence type="ECO:0000313" key="4">
    <source>
        <dbReference type="Proteomes" id="UP001163166"/>
    </source>
</evidence>
<evidence type="ECO:0000313" key="3">
    <source>
        <dbReference type="EMBL" id="UYO41026.1"/>
    </source>
</evidence>